<feature type="signal peptide" evidence="2">
    <location>
        <begin position="1"/>
        <end position="22"/>
    </location>
</feature>
<keyword evidence="1" id="KW-1133">Transmembrane helix</keyword>
<proteinExistence type="predicted"/>
<feature type="transmembrane region" description="Helical" evidence="1">
    <location>
        <begin position="46"/>
        <end position="71"/>
    </location>
</feature>
<feature type="chain" id="PRO_5012678532" evidence="2">
    <location>
        <begin position="23"/>
        <end position="209"/>
    </location>
</feature>
<evidence type="ECO:0000313" key="3">
    <source>
        <dbReference type="EMBL" id="APE31607.1"/>
    </source>
</evidence>
<evidence type="ECO:0000313" key="4">
    <source>
        <dbReference type="Proteomes" id="UP000181985"/>
    </source>
</evidence>
<feature type="transmembrane region" description="Helical" evidence="1">
    <location>
        <begin position="78"/>
        <end position="100"/>
    </location>
</feature>
<evidence type="ECO:0000256" key="2">
    <source>
        <dbReference type="SAM" id="SignalP"/>
    </source>
</evidence>
<keyword evidence="2" id="KW-0732">Signal</keyword>
<protein>
    <submittedName>
        <fullName evidence="3">Uncharacterized protein</fullName>
    </submittedName>
</protein>
<sequence>MLALTLLLLGSAVIIASSGAAAQDPLETFSDPATFTAFLQAADPALRTALFLDGLFALSYAGAVGFAVIAFRDRCPPAAWAGGLGILVTMVLDVSENLLMMGSLGLAGAGQVITGERISLHVFVSGMKLHLAAFSLVAFTFTLPDRGLITWLMRWGGRTIMPIAAILFVTDAFGMGANASLGVFVAMTGGFVLQAILMCREAQDQPQVD</sequence>
<dbReference type="AlphaFoldDB" id="A0A1J0VHW1"/>
<gene>
    <name evidence="3" type="ORF">BOX17_11990</name>
</gene>
<dbReference type="Proteomes" id="UP000181985">
    <property type="component" value="Chromosome"/>
</dbReference>
<keyword evidence="1" id="KW-0812">Transmembrane</keyword>
<keyword evidence="4" id="KW-1185">Reference proteome</keyword>
<name>A0A1J0VHW1_9GAMM</name>
<accession>A0A1J0VHW1</accession>
<reference evidence="4" key="1">
    <citation type="submission" date="2016-11" db="EMBL/GenBank/DDBJ databases">
        <title>Halolamina sediminis sp. nov., an extremely halophilic archaeon isolated from solar salt.</title>
        <authorList>
            <person name="Koh H.-W."/>
            <person name="Rani S."/>
            <person name="Park S.-J."/>
        </authorList>
    </citation>
    <scope>NUCLEOTIDE SEQUENCE [LARGE SCALE GENOMIC DNA]</scope>
    <source>
        <strain evidence="4">Hb3</strain>
    </source>
</reference>
<dbReference type="KEGG" id="hsi:BOX17_11990"/>
<keyword evidence="1" id="KW-0472">Membrane</keyword>
<organism evidence="3 4">
    <name type="scientific">Halomonas aestuarii</name>
    <dbReference type="NCBI Taxonomy" id="1897729"/>
    <lineage>
        <taxon>Bacteria</taxon>
        <taxon>Pseudomonadati</taxon>
        <taxon>Pseudomonadota</taxon>
        <taxon>Gammaproteobacteria</taxon>
        <taxon>Oceanospirillales</taxon>
        <taxon>Halomonadaceae</taxon>
        <taxon>Halomonas</taxon>
    </lineage>
</organism>
<evidence type="ECO:0000256" key="1">
    <source>
        <dbReference type="SAM" id="Phobius"/>
    </source>
</evidence>
<feature type="transmembrane region" description="Helical" evidence="1">
    <location>
        <begin position="120"/>
        <end position="143"/>
    </location>
</feature>
<dbReference type="EMBL" id="CP018139">
    <property type="protein sequence ID" value="APE31607.1"/>
    <property type="molecule type" value="Genomic_DNA"/>
</dbReference>